<keyword evidence="1" id="KW-0732">Signal</keyword>
<protein>
    <recommendedName>
        <fullName evidence="2">Secretion system C-terminal sorting domain-containing protein</fullName>
    </recommendedName>
</protein>
<feature type="signal peptide" evidence="1">
    <location>
        <begin position="1"/>
        <end position="19"/>
    </location>
</feature>
<dbReference type="NCBIfam" id="TIGR04183">
    <property type="entry name" value="Por_Secre_tail"/>
    <property type="match status" value="1"/>
</dbReference>
<evidence type="ECO:0000256" key="1">
    <source>
        <dbReference type="SAM" id="SignalP"/>
    </source>
</evidence>
<dbReference type="Pfam" id="PF18962">
    <property type="entry name" value="Por_Secre_tail"/>
    <property type="match status" value="1"/>
</dbReference>
<feature type="chain" id="PRO_5044313626" description="Secretion system C-terminal sorting domain-containing protein" evidence="1">
    <location>
        <begin position="20"/>
        <end position="142"/>
    </location>
</feature>
<name>A0AB33IYY3_9BACT</name>
<dbReference type="InterPro" id="IPR026444">
    <property type="entry name" value="Secre_tail"/>
</dbReference>
<dbReference type="EMBL" id="AP035786">
    <property type="protein sequence ID" value="BFO72537.1"/>
    <property type="molecule type" value="Genomic_DNA"/>
</dbReference>
<dbReference type="PROSITE" id="PS51257">
    <property type="entry name" value="PROKAR_LIPOPROTEIN"/>
    <property type="match status" value="1"/>
</dbReference>
<feature type="domain" description="Secretion system C-terminal sorting" evidence="2">
    <location>
        <begin position="68"/>
        <end position="140"/>
    </location>
</feature>
<evidence type="ECO:0000259" key="2">
    <source>
        <dbReference type="Pfam" id="PF18962"/>
    </source>
</evidence>
<evidence type="ECO:0000313" key="3">
    <source>
        <dbReference type="EMBL" id="BFO72537.1"/>
    </source>
</evidence>
<organism evidence="3">
    <name type="scientific">Prevotella sp. GTC17254</name>
    <dbReference type="NCBI Taxonomy" id="3236794"/>
    <lineage>
        <taxon>Bacteria</taxon>
        <taxon>Pseudomonadati</taxon>
        <taxon>Bacteroidota</taxon>
        <taxon>Bacteroidia</taxon>
        <taxon>Bacteroidales</taxon>
        <taxon>Prevotellaceae</taxon>
        <taxon>Prevotella</taxon>
    </lineage>
</organism>
<accession>A0AB33IYY3</accession>
<gene>
    <name evidence="3" type="ORF">GTC17254_01340</name>
</gene>
<reference evidence="3" key="1">
    <citation type="submission" date="2024-07" db="EMBL/GenBank/DDBJ databases">
        <title>Complete genome sequence of Prevotella sp. YM-2024 GTC17254.</title>
        <authorList>
            <person name="Hayashi M."/>
            <person name="Muto Y."/>
            <person name="Tanaka K."/>
            <person name="Niwa H."/>
        </authorList>
    </citation>
    <scope>NUCLEOTIDE SEQUENCE</scope>
    <source>
        <strain evidence="3">GTC17254</strain>
    </source>
</reference>
<dbReference type="AlphaFoldDB" id="A0AB33IYY3"/>
<sequence length="142" mass="16295">MKRNFIFFMLWCFAFACQAQSIMSYAYDQAGNRVNRVIVLKSRALKVQSHHVDSVSFREMLSDRQIKIWPNPVQTELTVSISQFDSSSSATYSLYHPGGSVLEVNKPLTQSTAIDMTKYPRGIYILRITLYGQSSSWKIIKQ</sequence>
<proteinExistence type="predicted"/>